<feature type="domain" description="Thioesterase" evidence="4">
    <location>
        <begin position="171"/>
        <end position="241"/>
    </location>
</feature>
<dbReference type="InterPro" id="IPR006683">
    <property type="entry name" value="Thioestr_dom"/>
</dbReference>
<dbReference type="CDD" id="cd03443">
    <property type="entry name" value="PaaI_thioesterase"/>
    <property type="match status" value="1"/>
</dbReference>
<dbReference type="FunFam" id="3.10.129.10:FF:000052">
    <property type="entry name" value="PaaI family thioesterase"/>
    <property type="match status" value="1"/>
</dbReference>
<evidence type="ECO:0000256" key="1">
    <source>
        <dbReference type="ARBA" id="ARBA00008324"/>
    </source>
</evidence>
<dbReference type="InParanoid" id="Q89I74"/>
<dbReference type="STRING" id="224911.AAV28_26350"/>
<dbReference type="eggNOG" id="COG2050">
    <property type="taxonomic scope" value="Bacteria"/>
</dbReference>
<dbReference type="PANTHER" id="PTHR21660">
    <property type="entry name" value="THIOESTERASE SUPERFAMILY MEMBER-RELATED"/>
    <property type="match status" value="1"/>
</dbReference>
<gene>
    <name evidence="5" type="ordered locus">blr5765</name>
</gene>
<dbReference type="HOGENOM" id="CLU_1072274_0_0_5"/>
<protein>
    <submittedName>
        <fullName evidence="5">Blr5765 protein</fullName>
    </submittedName>
</protein>
<dbReference type="SUPFAM" id="SSF54637">
    <property type="entry name" value="Thioesterase/thiol ester dehydrase-isomerase"/>
    <property type="match status" value="1"/>
</dbReference>
<name>Q89I74_BRADU</name>
<dbReference type="Gene3D" id="3.10.129.10">
    <property type="entry name" value="Hotdog Thioesterase"/>
    <property type="match status" value="1"/>
</dbReference>
<dbReference type="AlphaFoldDB" id="Q89I74"/>
<dbReference type="PANTHER" id="PTHR21660:SF1">
    <property type="entry name" value="ACYL-COENZYME A THIOESTERASE 13"/>
    <property type="match status" value="1"/>
</dbReference>
<dbReference type="Proteomes" id="UP000002526">
    <property type="component" value="Chromosome"/>
</dbReference>
<evidence type="ECO:0000259" key="4">
    <source>
        <dbReference type="Pfam" id="PF03061"/>
    </source>
</evidence>
<organism evidence="5 6">
    <name type="scientific">Bradyrhizobium diazoefficiens (strain JCM 10833 / BCRC 13528 / IAM 13628 / NBRC 14792 / USDA 110)</name>
    <dbReference type="NCBI Taxonomy" id="224911"/>
    <lineage>
        <taxon>Bacteria</taxon>
        <taxon>Pseudomonadati</taxon>
        <taxon>Pseudomonadota</taxon>
        <taxon>Alphaproteobacteria</taxon>
        <taxon>Hyphomicrobiales</taxon>
        <taxon>Nitrobacteraceae</taxon>
        <taxon>Bradyrhizobium</taxon>
    </lineage>
</organism>
<evidence type="ECO:0000313" key="6">
    <source>
        <dbReference type="Proteomes" id="UP000002526"/>
    </source>
</evidence>
<accession>Q89I74</accession>
<evidence type="ECO:0000256" key="3">
    <source>
        <dbReference type="SAM" id="MobiDB-lite"/>
    </source>
</evidence>
<dbReference type="InterPro" id="IPR039298">
    <property type="entry name" value="ACOT13"/>
</dbReference>
<evidence type="ECO:0000313" key="5">
    <source>
        <dbReference type="EMBL" id="BAC51030.1"/>
    </source>
</evidence>
<dbReference type="PATRIC" id="fig|224911.5.peg.5883"/>
<feature type="region of interest" description="Disordered" evidence="3">
    <location>
        <begin position="1"/>
        <end position="64"/>
    </location>
</feature>
<dbReference type="NCBIfam" id="TIGR00369">
    <property type="entry name" value="unchar_dom_1"/>
    <property type="match status" value="1"/>
</dbReference>
<dbReference type="EMBL" id="BA000040">
    <property type="protein sequence ID" value="BAC51030.1"/>
    <property type="molecule type" value="Genomic_DNA"/>
</dbReference>
<dbReference type="EnsemblBacteria" id="BAC51030">
    <property type="protein sequence ID" value="BAC51030"/>
    <property type="gene ID" value="BAC51030"/>
</dbReference>
<evidence type="ECO:0000256" key="2">
    <source>
        <dbReference type="ARBA" id="ARBA00022801"/>
    </source>
</evidence>
<proteinExistence type="inferred from homology"/>
<dbReference type="OrthoDB" id="8588611at2"/>
<keyword evidence="2" id="KW-0378">Hydrolase</keyword>
<keyword evidence="6" id="KW-1185">Reference proteome</keyword>
<dbReference type="InterPro" id="IPR029069">
    <property type="entry name" value="HotDog_dom_sf"/>
</dbReference>
<dbReference type="KEGG" id="bja:blr5765"/>
<reference evidence="6" key="1">
    <citation type="journal article" date="2002" name="DNA Res.">
        <title>Complete genomic sequence of nitrogen-fixing symbiotic bacterium Bradyrhizobium japonicum USDA110.</title>
        <authorList>
            <person name="Kaneko T."/>
            <person name="Nakamura Y."/>
            <person name="Sato S."/>
            <person name="Minamisawa K."/>
            <person name="Uchiumi T."/>
            <person name="Sasamoto S."/>
            <person name="Watanabe A."/>
            <person name="Idesawa K."/>
            <person name="Iriguchi M."/>
            <person name="Kawashima K."/>
            <person name="Kohara M."/>
            <person name="Matsumoto M."/>
            <person name="Shimpo S."/>
            <person name="Tsuruoka H."/>
            <person name="Wada T."/>
            <person name="Yamada M."/>
            <person name="Tabata S."/>
        </authorList>
    </citation>
    <scope>NUCLEOTIDE SEQUENCE [LARGE SCALE GENOMIC DNA]</scope>
    <source>
        <strain evidence="6">JCM 10833 / BCRC 13528 / IAM 13628 / NBRC 14792 / USDA 110</strain>
    </source>
</reference>
<sequence length="259" mass="28103">MPCHPSAAAKVPQEPLRSARFRRVQPVVPDRAAPGAPVQRQTKRNQTKDEDIPTQHNPPVPNQGIISGEVGHFQADRTGIRPGDFAAPIRAEWPKHPATMEDTTAMPSQPEAEFGITEARRILGEVFAPWVQDLNLSVERIEHAQPADVTDWQPGALLRMAFSERLCRNGGVVCGQALMALADTAMVIAILAANRGYRPMTTVDQTTHFMRAATSSDVLADARVVRLGRTMSFGRVTLLSAADNKPVAMVSSAFAMLPG</sequence>
<comment type="similarity">
    <text evidence="1">Belongs to the thioesterase PaaI family.</text>
</comment>
<dbReference type="Pfam" id="PF03061">
    <property type="entry name" value="4HBT"/>
    <property type="match status" value="1"/>
</dbReference>
<dbReference type="GO" id="GO:0047617">
    <property type="term" value="F:fatty acyl-CoA hydrolase activity"/>
    <property type="evidence" value="ECO:0000318"/>
    <property type="project" value="GO_Central"/>
</dbReference>
<dbReference type="InterPro" id="IPR003736">
    <property type="entry name" value="PAAI_dom"/>
</dbReference>